<proteinExistence type="predicted"/>
<dbReference type="PROSITE" id="PS51184">
    <property type="entry name" value="JMJC"/>
    <property type="match status" value="1"/>
</dbReference>
<evidence type="ECO:0000256" key="4">
    <source>
        <dbReference type="SAM" id="Coils"/>
    </source>
</evidence>
<feature type="domain" description="JmjC" evidence="5">
    <location>
        <begin position="1"/>
        <end position="143"/>
    </location>
</feature>
<organism evidence="6 7">
    <name type="scientific">Cystobacter fuscus (strain ATCC 25194 / DSM 2262 / NBRC 100088 / M29)</name>
    <dbReference type="NCBI Taxonomy" id="1242864"/>
    <lineage>
        <taxon>Bacteria</taxon>
        <taxon>Pseudomonadati</taxon>
        <taxon>Myxococcota</taxon>
        <taxon>Myxococcia</taxon>
        <taxon>Myxococcales</taxon>
        <taxon>Cystobacterineae</taxon>
        <taxon>Archangiaceae</taxon>
        <taxon>Cystobacter</taxon>
    </lineage>
</organism>
<reference evidence="6" key="1">
    <citation type="submission" date="2013-05" db="EMBL/GenBank/DDBJ databases">
        <title>Genome assembly of Cystobacter fuscus DSM 2262.</title>
        <authorList>
            <person name="Sharma G."/>
            <person name="Khatri I."/>
            <person name="Kaur C."/>
            <person name="Mayilraj S."/>
            <person name="Subramanian S."/>
        </authorList>
    </citation>
    <scope>NUCLEOTIDE SEQUENCE [LARGE SCALE GENOMIC DNA]</scope>
    <source>
        <strain evidence="6">DSM 2262</strain>
    </source>
</reference>
<evidence type="ECO:0000313" key="6">
    <source>
        <dbReference type="EMBL" id="EPX61710.1"/>
    </source>
</evidence>
<name>S9PBC8_CYSF2</name>
<dbReference type="AlphaFoldDB" id="S9PBC8"/>
<accession>S9PBC8</accession>
<dbReference type="Pfam" id="PF08007">
    <property type="entry name" value="JmjC_2"/>
    <property type="match status" value="1"/>
</dbReference>
<dbReference type="Proteomes" id="UP000011682">
    <property type="component" value="Unassembled WGS sequence"/>
</dbReference>
<evidence type="ECO:0000313" key="7">
    <source>
        <dbReference type="Proteomes" id="UP000011682"/>
    </source>
</evidence>
<keyword evidence="4" id="KW-0175">Coiled coil</keyword>
<dbReference type="SUPFAM" id="SSF51197">
    <property type="entry name" value="Clavaminate synthase-like"/>
    <property type="match status" value="1"/>
</dbReference>
<evidence type="ECO:0000256" key="3">
    <source>
        <dbReference type="ARBA" id="ARBA00023004"/>
    </source>
</evidence>
<feature type="coiled-coil region" evidence="4">
    <location>
        <begin position="168"/>
        <end position="195"/>
    </location>
</feature>
<dbReference type="eggNOG" id="COG2850">
    <property type="taxonomic scope" value="Bacteria"/>
</dbReference>
<dbReference type="EMBL" id="ANAH02000009">
    <property type="protein sequence ID" value="EPX61710.1"/>
    <property type="molecule type" value="Genomic_DNA"/>
</dbReference>
<keyword evidence="7" id="KW-1185">Reference proteome</keyword>
<gene>
    <name evidence="6" type="ORF">D187_010329</name>
</gene>
<evidence type="ECO:0000256" key="2">
    <source>
        <dbReference type="ARBA" id="ARBA00022723"/>
    </source>
</evidence>
<dbReference type="InterPro" id="IPR003347">
    <property type="entry name" value="JmjC_dom"/>
</dbReference>
<dbReference type="GO" id="GO:0046872">
    <property type="term" value="F:metal ion binding"/>
    <property type="evidence" value="ECO:0007669"/>
    <property type="project" value="UniProtKB-KW"/>
</dbReference>
<evidence type="ECO:0000259" key="5">
    <source>
        <dbReference type="PROSITE" id="PS51184"/>
    </source>
</evidence>
<protein>
    <recommendedName>
        <fullName evidence="5">JmjC domain-containing protein</fullName>
    </recommendedName>
</protein>
<keyword evidence="3" id="KW-0408">Iron</keyword>
<comment type="cofactor">
    <cofactor evidence="1">
        <name>Fe(2+)</name>
        <dbReference type="ChEBI" id="CHEBI:29033"/>
    </cofactor>
</comment>
<evidence type="ECO:0000256" key="1">
    <source>
        <dbReference type="ARBA" id="ARBA00001954"/>
    </source>
</evidence>
<dbReference type="Gene3D" id="2.60.120.650">
    <property type="entry name" value="Cupin"/>
    <property type="match status" value="1"/>
</dbReference>
<dbReference type="PANTHER" id="PTHR13096:SF8">
    <property type="entry name" value="RIBOSOMAL OXYGENASE 1"/>
    <property type="match status" value="1"/>
</dbReference>
<comment type="caution">
    <text evidence="6">The sequence shown here is derived from an EMBL/GenBank/DDBJ whole genome shotgun (WGS) entry which is preliminary data.</text>
</comment>
<dbReference type="InterPro" id="IPR039994">
    <property type="entry name" value="NO66-like"/>
</dbReference>
<dbReference type="PANTHER" id="PTHR13096">
    <property type="entry name" value="MINA53 MYC INDUCED NUCLEAR ANTIGEN"/>
    <property type="match status" value="1"/>
</dbReference>
<sequence length="316" mass="35003">MDLGFSGRVGFNCYLSASGGGFYTHYDARTAMSLQIEGEKTWSYAPRPALAFPQRNASYALNGGAVQASKIVDAFVPIEPWETVIPIPENEFLSETLRPGDLLSLPAGTWHAAKAGEHSLALNLYFQHADFLGLVRDVIEPMLRQHESWRSGAPPAPNRPERLPGNVLSYFQSRLAELRDAIDRLSAEGPELEEMWRRLITLDDLASDESALAPAEVPPVDEEQMFRVRRDYPMMVYEKPDGGGEPSAHLLHGSTLLSLSIEALPILRRLAAVTKFRAREVLEWNAGTSSPAWADVADLLGLLYTHRVIERVPDVA</sequence>
<keyword evidence="2" id="KW-0479">Metal-binding</keyword>